<dbReference type="PROSITE" id="PS50995">
    <property type="entry name" value="HTH_MARR_2"/>
    <property type="match status" value="1"/>
</dbReference>
<keyword evidence="1" id="KW-0805">Transcription regulation</keyword>
<keyword evidence="6" id="KW-1185">Reference proteome</keyword>
<dbReference type="InterPro" id="IPR036390">
    <property type="entry name" value="WH_DNA-bd_sf"/>
</dbReference>
<dbReference type="Proteomes" id="UP001500689">
    <property type="component" value="Unassembled WGS sequence"/>
</dbReference>
<dbReference type="Gene3D" id="1.10.10.10">
    <property type="entry name" value="Winged helix-like DNA-binding domain superfamily/Winged helix DNA-binding domain"/>
    <property type="match status" value="1"/>
</dbReference>
<dbReference type="PANTHER" id="PTHR39515">
    <property type="entry name" value="CONSERVED PROTEIN"/>
    <property type="match status" value="1"/>
</dbReference>
<name>A0ABP6YEQ6_9PSEU</name>
<accession>A0ABP6YEQ6</accession>
<evidence type="ECO:0000256" key="1">
    <source>
        <dbReference type="ARBA" id="ARBA00023015"/>
    </source>
</evidence>
<organism evidence="5 6">
    <name type="scientific">Amycolatopsis ultiminotia</name>
    <dbReference type="NCBI Taxonomy" id="543629"/>
    <lineage>
        <taxon>Bacteria</taxon>
        <taxon>Bacillati</taxon>
        <taxon>Actinomycetota</taxon>
        <taxon>Actinomycetes</taxon>
        <taxon>Pseudonocardiales</taxon>
        <taxon>Pseudonocardiaceae</taxon>
        <taxon>Amycolatopsis</taxon>
    </lineage>
</organism>
<sequence>MSAESSVDDLAATLYGAVGLVTRRLRHSPAAGELSLPERSALALLDRQGPATTAALARSEQITPQAVSTTIAGLERRGFVERTPDPDDGRQMIVSLTEAGRQVLQDKRDARIRQLTESLTAGFTPAELATLQTAAPLLERLGQSL</sequence>
<dbReference type="RefSeq" id="WP_344868094.1">
    <property type="nucleotide sequence ID" value="NZ_BAAAZN010000023.1"/>
</dbReference>
<dbReference type="Gene3D" id="1.10.287.100">
    <property type="match status" value="1"/>
</dbReference>
<dbReference type="EMBL" id="BAAAZN010000023">
    <property type="protein sequence ID" value="GAA3579457.1"/>
    <property type="molecule type" value="Genomic_DNA"/>
</dbReference>
<protein>
    <submittedName>
        <fullName evidence="5">MarR family transcriptional regulator</fullName>
    </submittedName>
</protein>
<comment type="caution">
    <text evidence="5">The sequence shown here is derived from an EMBL/GenBank/DDBJ whole genome shotgun (WGS) entry which is preliminary data.</text>
</comment>
<evidence type="ECO:0000256" key="2">
    <source>
        <dbReference type="ARBA" id="ARBA00023125"/>
    </source>
</evidence>
<dbReference type="InterPro" id="IPR036388">
    <property type="entry name" value="WH-like_DNA-bd_sf"/>
</dbReference>
<keyword evidence="3" id="KW-0804">Transcription</keyword>
<proteinExistence type="predicted"/>
<dbReference type="InterPro" id="IPR000835">
    <property type="entry name" value="HTH_MarR-typ"/>
</dbReference>
<dbReference type="InterPro" id="IPR052526">
    <property type="entry name" value="HTH-type_Bedaq_tolerance"/>
</dbReference>
<keyword evidence="2" id="KW-0238">DNA-binding</keyword>
<evidence type="ECO:0000256" key="3">
    <source>
        <dbReference type="ARBA" id="ARBA00023163"/>
    </source>
</evidence>
<feature type="domain" description="HTH marR-type" evidence="4">
    <location>
        <begin position="7"/>
        <end position="143"/>
    </location>
</feature>
<dbReference type="Pfam" id="PF01047">
    <property type="entry name" value="MarR"/>
    <property type="match status" value="1"/>
</dbReference>
<evidence type="ECO:0000313" key="6">
    <source>
        <dbReference type="Proteomes" id="UP001500689"/>
    </source>
</evidence>
<gene>
    <name evidence="5" type="ORF">GCM10022222_75370</name>
</gene>
<evidence type="ECO:0000313" key="5">
    <source>
        <dbReference type="EMBL" id="GAA3579457.1"/>
    </source>
</evidence>
<dbReference type="InterPro" id="IPR023187">
    <property type="entry name" value="Tscrpt_reg_MarR-type_CS"/>
</dbReference>
<dbReference type="SUPFAM" id="SSF46785">
    <property type="entry name" value="Winged helix' DNA-binding domain"/>
    <property type="match status" value="1"/>
</dbReference>
<dbReference type="SMART" id="SM00347">
    <property type="entry name" value="HTH_MARR"/>
    <property type="match status" value="1"/>
</dbReference>
<dbReference type="PROSITE" id="PS01117">
    <property type="entry name" value="HTH_MARR_1"/>
    <property type="match status" value="1"/>
</dbReference>
<dbReference type="PANTHER" id="PTHR39515:SF2">
    <property type="entry name" value="HTH-TYPE TRANSCRIPTIONAL REGULATOR RV0880"/>
    <property type="match status" value="1"/>
</dbReference>
<dbReference type="PRINTS" id="PR00598">
    <property type="entry name" value="HTHMARR"/>
</dbReference>
<evidence type="ECO:0000259" key="4">
    <source>
        <dbReference type="PROSITE" id="PS50995"/>
    </source>
</evidence>
<reference evidence="6" key="1">
    <citation type="journal article" date="2019" name="Int. J. Syst. Evol. Microbiol.">
        <title>The Global Catalogue of Microorganisms (GCM) 10K type strain sequencing project: providing services to taxonomists for standard genome sequencing and annotation.</title>
        <authorList>
            <consortium name="The Broad Institute Genomics Platform"/>
            <consortium name="The Broad Institute Genome Sequencing Center for Infectious Disease"/>
            <person name="Wu L."/>
            <person name="Ma J."/>
        </authorList>
    </citation>
    <scope>NUCLEOTIDE SEQUENCE [LARGE SCALE GENOMIC DNA]</scope>
    <source>
        <strain evidence="6">JCM 16898</strain>
    </source>
</reference>